<dbReference type="Gene3D" id="3.40.190.10">
    <property type="entry name" value="Periplasmic binding protein-like II"/>
    <property type="match status" value="2"/>
</dbReference>
<evidence type="ECO:0000256" key="2">
    <source>
        <dbReference type="SAM" id="SignalP"/>
    </source>
</evidence>
<keyword evidence="5" id="KW-1185">Reference proteome</keyword>
<dbReference type="PANTHER" id="PTHR35936">
    <property type="entry name" value="MEMBRANE-BOUND LYTIC MUREIN TRANSGLYCOSYLASE F"/>
    <property type="match status" value="1"/>
</dbReference>
<sequence length="278" mass="30124">MKRAATLSALVCLLAVTAAAPASPDTGRGKGGHHGSRSLLDSVPKSGVLKVCTTGDYRPFTHLDPADKTYSGVDIKMAEDLAESLDAKPEYVATTWANLTKDVAAGRCDIAVGGVSVTLPRARQVYFSEPTREDGKTPIVRCADKEKFGEGTLKDIDKPGTTVIVNPGGTNEQFARANIKQATIKQHPENTTIFQEIIEGRADVMMTDASETRYQARIHPELCSLHPDKPFTFSEKAYALPRGDEEFKEYVDQFTHLATHDGTYAGYEAEWMGAPSGS</sequence>
<dbReference type="SUPFAM" id="SSF53850">
    <property type="entry name" value="Periplasmic binding protein-like II"/>
    <property type="match status" value="1"/>
</dbReference>
<dbReference type="Proteomes" id="UP001610818">
    <property type="component" value="Unassembled WGS sequence"/>
</dbReference>
<dbReference type="InterPro" id="IPR001638">
    <property type="entry name" value="Solute-binding_3/MltF_N"/>
</dbReference>
<evidence type="ECO:0000259" key="3">
    <source>
        <dbReference type="SMART" id="SM00062"/>
    </source>
</evidence>
<evidence type="ECO:0000313" key="5">
    <source>
        <dbReference type="Proteomes" id="UP001610818"/>
    </source>
</evidence>
<protein>
    <submittedName>
        <fullName evidence="4">Transporter substrate-binding domain-containing protein</fullName>
    </submittedName>
</protein>
<proteinExistence type="predicted"/>
<keyword evidence="1 2" id="KW-0732">Signal</keyword>
<evidence type="ECO:0000313" key="4">
    <source>
        <dbReference type="EMBL" id="MFH8546262.1"/>
    </source>
</evidence>
<dbReference type="EMBL" id="JBIRGQ010000003">
    <property type="protein sequence ID" value="MFH8546262.1"/>
    <property type="molecule type" value="Genomic_DNA"/>
</dbReference>
<feature type="domain" description="Solute-binding protein family 3/N-terminal" evidence="3">
    <location>
        <begin position="48"/>
        <end position="275"/>
    </location>
</feature>
<gene>
    <name evidence="4" type="ORF">ACH4F9_14780</name>
</gene>
<dbReference type="Pfam" id="PF00497">
    <property type="entry name" value="SBP_bac_3"/>
    <property type="match status" value="1"/>
</dbReference>
<dbReference type="SMART" id="SM00062">
    <property type="entry name" value="PBPb"/>
    <property type="match status" value="1"/>
</dbReference>
<feature type="chain" id="PRO_5047070898" evidence="2">
    <location>
        <begin position="23"/>
        <end position="278"/>
    </location>
</feature>
<reference evidence="4 5" key="1">
    <citation type="submission" date="2024-10" db="EMBL/GenBank/DDBJ databases">
        <title>The Natural Products Discovery Center: Release of the First 8490 Sequenced Strains for Exploring Actinobacteria Biosynthetic Diversity.</title>
        <authorList>
            <person name="Kalkreuter E."/>
            <person name="Kautsar S.A."/>
            <person name="Yang D."/>
            <person name="Bader C.D."/>
            <person name="Teijaro C.N."/>
            <person name="Fluegel L."/>
            <person name="Davis C.M."/>
            <person name="Simpson J.R."/>
            <person name="Lauterbach L."/>
            <person name="Steele A.D."/>
            <person name="Gui C."/>
            <person name="Meng S."/>
            <person name="Li G."/>
            <person name="Viehrig K."/>
            <person name="Ye F."/>
            <person name="Su P."/>
            <person name="Kiefer A.F."/>
            <person name="Nichols A."/>
            <person name="Cepeda A.J."/>
            <person name="Yan W."/>
            <person name="Fan B."/>
            <person name="Jiang Y."/>
            <person name="Adhikari A."/>
            <person name="Zheng C.-J."/>
            <person name="Schuster L."/>
            <person name="Cowan T.M."/>
            <person name="Smanski M.J."/>
            <person name="Chevrette M.G."/>
            <person name="De Carvalho L.P.S."/>
            <person name="Shen B."/>
        </authorList>
    </citation>
    <scope>NUCLEOTIDE SEQUENCE [LARGE SCALE GENOMIC DNA]</scope>
    <source>
        <strain evidence="4 5">NPDC017990</strain>
    </source>
</reference>
<evidence type="ECO:0000256" key="1">
    <source>
        <dbReference type="ARBA" id="ARBA00022729"/>
    </source>
</evidence>
<name>A0ABW7QMS4_9ACTN</name>
<organism evidence="4 5">
    <name type="scientific">Streptomyces longisporoflavus</name>
    <dbReference type="NCBI Taxonomy" id="28044"/>
    <lineage>
        <taxon>Bacteria</taxon>
        <taxon>Bacillati</taxon>
        <taxon>Actinomycetota</taxon>
        <taxon>Actinomycetes</taxon>
        <taxon>Kitasatosporales</taxon>
        <taxon>Streptomycetaceae</taxon>
        <taxon>Streptomyces</taxon>
    </lineage>
</organism>
<feature type="signal peptide" evidence="2">
    <location>
        <begin position="1"/>
        <end position="22"/>
    </location>
</feature>
<comment type="caution">
    <text evidence="4">The sequence shown here is derived from an EMBL/GenBank/DDBJ whole genome shotgun (WGS) entry which is preliminary data.</text>
</comment>
<dbReference type="RefSeq" id="WP_397711773.1">
    <property type="nucleotide sequence ID" value="NZ_JBIRGN010000003.1"/>
</dbReference>
<accession>A0ABW7QMS4</accession>
<dbReference type="PANTHER" id="PTHR35936:SF19">
    <property type="entry name" value="AMINO-ACID-BINDING PROTEIN YXEM-RELATED"/>
    <property type="match status" value="1"/>
</dbReference>